<organism evidence="2 3">
    <name type="scientific">Acorus calamus</name>
    <name type="common">Sweet flag</name>
    <dbReference type="NCBI Taxonomy" id="4465"/>
    <lineage>
        <taxon>Eukaryota</taxon>
        <taxon>Viridiplantae</taxon>
        <taxon>Streptophyta</taxon>
        <taxon>Embryophyta</taxon>
        <taxon>Tracheophyta</taxon>
        <taxon>Spermatophyta</taxon>
        <taxon>Magnoliopsida</taxon>
        <taxon>Liliopsida</taxon>
        <taxon>Acoraceae</taxon>
        <taxon>Acorus</taxon>
    </lineage>
</organism>
<dbReference type="EMBL" id="JAUJYO010000012">
    <property type="protein sequence ID" value="KAK1302594.1"/>
    <property type="molecule type" value="Genomic_DNA"/>
</dbReference>
<dbReference type="InterPro" id="IPR044730">
    <property type="entry name" value="RNase_H-like_dom_plant"/>
</dbReference>
<proteinExistence type="predicted"/>
<dbReference type="GO" id="GO:0003676">
    <property type="term" value="F:nucleic acid binding"/>
    <property type="evidence" value="ECO:0007669"/>
    <property type="project" value="InterPro"/>
</dbReference>
<dbReference type="AlphaFoldDB" id="A0AAV9DNK8"/>
<dbReference type="PANTHER" id="PTHR47723">
    <property type="entry name" value="OS05G0353850 PROTEIN"/>
    <property type="match status" value="1"/>
</dbReference>
<dbReference type="Gene3D" id="3.30.420.10">
    <property type="entry name" value="Ribonuclease H-like superfamily/Ribonuclease H"/>
    <property type="match status" value="1"/>
</dbReference>
<evidence type="ECO:0000259" key="1">
    <source>
        <dbReference type="Pfam" id="PF13456"/>
    </source>
</evidence>
<comment type="caution">
    <text evidence="2">The sequence shown here is derived from an EMBL/GenBank/DDBJ whole genome shotgun (WGS) entry which is preliminary data.</text>
</comment>
<evidence type="ECO:0000313" key="2">
    <source>
        <dbReference type="EMBL" id="KAK1302594.1"/>
    </source>
</evidence>
<reference evidence="2" key="2">
    <citation type="submission" date="2023-06" db="EMBL/GenBank/DDBJ databases">
        <authorList>
            <person name="Ma L."/>
            <person name="Liu K.-W."/>
            <person name="Li Z."/>
            <person name="Hsiao Y.-Y."/>
            <person name="Qi Y."/>
            <person name="Fu T."/>
            <person name="Tang G."/>
            <person name="Zhang D."/>
            <person name="Sun W.-H."/>
            <person name="Liu D.-K."/>
            <person name="Li Y."/>
            <person name="Chen G.-Z."/>
            <person name="Liu X.-D."/>
            <person name="Liao X.-Y."/>
            <person name="Jiang Y.-T."/>
            <person name="Yu X."/>
            <person name="Hao Y."/>
            <person name="Huang J."/>
            <person name="Zhao X.-W."/>
            <person name="Ke S."/>
            <person name="Chen Y.-Y."/>
            <person name="Wu W.-L."/>
            <person name="Hsu J.-L."/>
            <person name="Lin Y.-F."/>
            <person name="Huang M.-D."/>
            <person name="Li C.-Y."/>
            <person name="Huang L."/>
            <person name="Wang Z.-W."/>
            <person name="Zhao X."/>
            <person name="Zhong W.-Y."/>
            <person name="Peng D.-H."/>
            <person name="Ahmad S."/>
            <person name="Lan S."/>
            <person name="Zhang J.-S."/>
            <person name="Tsai W.-C."/>
            <person name="Van De Peer Y."/>
            <person name="Liu Z.-J."/>
        </authorList>
    </citation>
    <scope>NUCLEOTIDE SEQUENCE</scope>
    <source>
        <strain evidence="2">CP</strain>
        <tissue evidence="2">Leaves</tissue>
    </source>
</reference>
<dbReference type="InterPro" id="IPR012337">
    <property type="entry name" value="RNaseH-like_sf"/>
</dbReference>
<dbReference type="InterPro" id="IPR036397">
    <property type="entry name" value="RNaseH_sf"/>
</dbReference>
<reference evidence="2" key="1">
    <citation type="journal article" date="2023" name="Nat. Commun.">
        <title>Diploid and tetraploid genomes of Acorus and the evolution of monocots.</title>
        <authorList>
            <person name="Ma L."/>
            <person name="Liu K.W."/>
            <person name="Li Z."/>
            <person name="Hsiao Y.Y."/>
            <person name="Qi Y."/>
            <person name="Fu T."/>
            <person name="Tang G.D."/>
            <person name="Zhang D."/>
            <person name="Sun W.H."/>
            <person name="Liu D.K."/>
            <person name="Li Y."/>
            <person name="Chen G.Z."/>
            <person name="Liu X.D."/>
            <person name="Liao X.Y."/>
            <person name="Jiang Y.T."/>
            <person name="Yu X."/>
            <person name="Hao Y."/>
            <person name="Huang J."/>
            <person name="Zhao X.W."/>
            <person name="Ke S."/>
            <person name="Chen Y.Y."/>
            <person name="Wu W.L."/>
            <person name="Hsu J.L."/>
            <person name="Lin Y.F."/>
            <person name="Huang M.D."/>
            <person name="Li C.Y."/>
            <person name="Huang L."/>
            <person name="Wang Z.W."/>
            <person name="Zhao X."/>
            <person name="Zhong W.Y."/>
            <person name="Peng D.H."/>
            <person name="Ahmad S."/>
            <person name="Lan S."/>
            <person name="Zhang J.S."/>
            <person name="Tsai W.C."/>
            <person name="Van de Peer Y."/>
            <person name="Liu Z.J."/>
        </authorList>
    </citation>
    <scope>NUCLEOTIDE SEQUENCE</scope>
    <source>
        <strain evidence="2">CP</strain>
    </source>
</reference>
<gene>
    <name evidence="2" type="ORF">QJS10_CPB12g01266</name>
</gene>
<dbReference type="PANTHER" id="PTHR47723:SF19">
    <property type="entry name" value="POLYNUCLEOTIDYL TRANSFERASE, RIBONUCLEASE H-LIKE SUPERFAMILY PROTEIN"/>
    <property type="match status" value="1"/>
</dbReference>
<dbReference type="Pfam" id="PF13456">
    <property type="entry name" value="RVT_3"/>
    <property type="match status" value="1"/>
</dbReference>
<accession>A0AAV9DNK8</accession>
<sequence length="168" mass="18966">MVTWFPPDVDWLKLNTDGSLADDRGGYGAVIRNDRAEFLIGLAGRLDLPSINLLELKAIEKGIWLGIQLGASHLWVESDSTTALAWIHGKGNAPWSSFRSLRSIHHGLQQLQGWKASHIYREGNSPADLAASFQLTRGETTFYLENLWNEIREAMDQDRKMEGYLRKS</sequence>
<protein>
    <recommendedName>
        <fullName evidence="1">RNase H type-1 domain-containing protein</fullName>
    </recommendedName>
</protein>
<dbReference type="GO" id="GO:0004523">
    <property type="term" value="F:RNA-DNA hybrid ribonuclease activity"/>
    <property type="evidence" value="ECO:0007669"/>
    <property type="project" value="InterPro"/>
</dbReference>
<feature type="domain" description="RNase H type-1" evidence="1">
    <location>
        <begin position="15"/>
        <end position="132"/>
    </location>
</feature>
<dbReference type="CDD" id="cd06222">
    <property type="entry name" value="RNase_H_like"/>
    <property type="match status" value="1"/>
</dbReference>
<dbReference type="Proteomes" id="UP001180020">
    <property type="component" value="Unassembled WGS sequence"/>
</dbReference>
<dbReference type="InterPro" id="IPR053151">
    <property type="entry name" value="RNase_H-like"/>
</dbReference>
<keyword evidence="3" id="KW-1185">Reference proteome</keyword>
<evidence type="ECO:0000313" key="3">
    <source>
        <dbReference type="Proteomes" id="UP001180020"/>
    </source>
</evidence>
<dbReference type="InterPro" id="IPR002156">
    <property type="entry name" value="RNaseH_domain"/>
</dbReference>
<dbReference type="SUPFAM" id="SSF53098">
    <property type="entry name" value="Ribonuclease H-like"/>
    <property type="match status" value="1"/>
</dbReference>
<name>A0AAV9DNK8_ACOCL</name>